<reference evidence="2" key="1">
    <citation type="submission" date="2021-01" db="EMBL/GenBank/DDBJ databases">
        <title>Caligus Genome Assembly.</title>
        <authorList>
            <person name="Gallardo-Escarate C."/>
        </authorList>
    </citation>
    <scope>NUCLEOTIDE SEQUENCE [LARGE SCALE GENOMIC DNA]</scope>
</reference>
<dbReference type="EMBL" id="CP045895">
    <property type="protein sequence ID" value="QQP48531.1"/>
    <property type="molecule type" value="Genomic_DNA"/>
</dbReference>
<protein>
    <submittedName>
        <fullName evidence="1">Uncharacterized protein</fullName>
    </submittedName>
</protein>
<name>A0A7T8HEI0_CALRO</name>
<feature type="non-terminal residue" evidence="1">
    <location>
        <position position="1"/>
    </location>
</feature>
<keyword evidence="2" id="KW-1185">Reference proteome</keyword>
<organism evidence="1 2">
    <name type="scientific">Caligus rogercresseyi</name>
    <name type="common">Sea louse</name>
    <dbReference type="NCBI Taxonomy" id="217165"/>
    <lineage>
        <taxon>Eukaryota</taxon>
        <taxon>Metazoa</taxon>
        <taxon>Ecdysozoa</taxon>
        <taxon>Arthropoda</taxon>
        <taxon>Crustacea</taxon>
        <taxon>Multicrustacea</taxon>
        <taxon>Hexanauplia</taxon>
        <taxon>Copepoda</taxon>
        <taxon>Siphonostomatoida</taxon>
        <taxon>Caligidae</taxon>
        <taxon>Caligus</taxon>
    </lineage>
</organism>
<evidence type="ECO:0000313" key="2">
    <source>
        <dbReference type="Proteomes" id="UP000595437"/>
    </source>
</evidence>
<gene>
    <name evidence="1" type="ORF">FKW44_008888</name>
</gene>
<sequence>HGPLRMRSQKLPTSSEEMRKMFEAWALHNNLVKEPTAKEMEEKWNAERKRKHQLFRSEG</sequence>
<evidence type="ECO:0000313" key="1">
    <source>
        <dbReference type="EMBL" id="QQP48531.1"/>
    </source>
</evidence>
<dbReference type="Proteomes" id="UP000595437">
    <property type="component" value="Chromosome 6"/>
</dbReference>
<accession>A0A7T8HEI0</accession>
<dbReference type="AlphaFoldDB" id="A0A7T8HEI0"/>
<proteinExistence type="predicted"/>